<evidence type="ECO:0000259" key="2">
    <source>
        <dbReference type="Pfam" id="PF01425"/>
    </source>
</evidence>
<evidence type="ECO:0000313" key="3">
    <source>
        <dbReference type="EMBL" id="RTE64827.1"/>
    </source>
</evidence>
<dbReference type="PROSITE" id="PS00571">
    <property type="entry name" value="AMIDASES"/>
    <property type="match status" value="1"/>
</dbReference>
<proteinExistence type="predicted"/>
<evidence type="ECO:0000313" key="4">
    <source>
        <dbReference type="Proteomes" id="UP000283087"/>
    </source>
</evidence>
<dbReference type="OrthoDB" id="8872210at2"/>
<comment type="caution">
    <text evidence="3">The sequence shown here is derived from an EMBL/GenBank/DDBJ whole genome shotgun (WGS) entry which is preliminary data.</text>
</comment>
<evidence type="ECO:0000256" key="1">
    <source>
        <dbReference type="SAM" id="Coils"/>
    </source>
</evidence>
<dbReference type="InterPro" id="IPR036928">
    <property type="entry name" value="AS_sf"/>
</dbReference>
<organism evidence="3 4">
    <name type="scientific">Amphritea opalescens</name>
    <dbReference type="NCBI Taxonomy" id="2490544"/>
    <lineage>
        <taxon>Bacteria</taxon>
        <taxon>Pseudomonadati</taxon>
        <taxon>Pseudomonadota</taxon>
        <taxon>Gammaproteobacteria</taxon>
        <taxon>Oceanospirillales</taxon>
        <taxon>Oceanospirillaceae</taxon>
        <taxon>Amphritea</taxon>
    </lineage>
</organism>
<dbReference type="InterPro" id="IPR000120">
    <property type="entry name" value="Amidase"/>
</dbReference>
<gene>
    <name evidence="3" type="ORF">EH243_14970</name>
</gene>
<sequence>MPIFSQPCVLGGDGLRVAVKDTIDIEQLPTRCGSRALEDATPASQHADVVAAVLQSECQIVGKTNLHELAYGMTGLNHWSGTPINYRYPDLIPGGSSSGSAVAVAAAKADFSLGTDTGGSIRVPAACCGVYGFKPTFARLSRRGVMPAQSSLDCVGVFADSAEMLIKAMQAVETGFTTAKLPDAIELGMVEVTADERVHTCVLELLQRAEKSAPITFNSISLASFDDALAAGMTLINAETWHACGHLLDTGKVGSDVAVRLANAAQTTDQQVAEAEAVREQFTRQVDEALRSVTALVLPTLPTFPMTLADAQAGKTDLMISALSRPFNLSGHPALSIPLQSQDHRPVGLQLIGRKGDDELLCELARYLSEFIPNQNNNYVEY</sequence>
<feature type="domain" description="Amidase" evidence="2">
    <location>
        <begin position="14"/>
        <end position="173"/>
    </location>
</feature>
<dbReference type="InterPro" id="IPR020556">
    <property type="entry name" value="Amidase_CS"/>
</dbReference>
<dbReference type="Pfam" id="PF01425">
    <property type="entry name" value="Amidase"/>
    <property type="match status" value="2"/>
</dbReference>
<dbReference type="InterPro" id="IPR023631">
    <property type="entry name" value="Amidase_dom"/>
</dbReference>
<accession>A0A430KMW3</accession>
<dbReference type="Gene3D" id="3.90.1300.10">
    <property type="entry name" value="Amidase signature (AS) domain"/>
    <property type="match status" value="1"/>
</dbReference>
<dbReference type="SUPFAM" id="SSF75304">
    <property type="entry name" value="Amidase signature (AS) enzymes"/>
    <property type="match status" value="1"/>
</dbReference>
<keyword evidence="4" id="KW-1185">Reference proteome</keyword>
<protein>
    <submittedName>
        <fullName evidence="3">Amidase</fullName>
    </submittedName>
</protein>
<feature type="domain" description="Amidase" evidence="2">
    <location>
        <begin position="259"/>
        <end position="362"/>
    </location>
</feature>
<dbReference type="AlphaFoldDB" id="A0A430KMW3"/>
<dbReference type="PANTHER" id="PTHR11895:SF151">
    <property type="entry name" value="GLUTAMYL-TRNA(GLN) AMIDOTRANSFERASE SUBUNIT A"/>
    <property type="match status" value="1"/>
</dbReference>
<reference evidence="3 4" key="1">
    <citation type="submission" date="2018-11" db="EMBL/GenBank/DDBJ databases">
        <title>The draft genome sequence of Amphritea opalescens ANRC-JH13T.</title>
        <authorList>
            <person name="Fang Z."/>
            <person name="Zhang Y."/>
            <person name="Han X."/>
        </authorList>
    </citation>
    <scope>NUCLEOTIDE SEQUENCE [LARGE SCALE GENOMIC DNA]</scope>
    <source>
        <strain evidence="3 4">ANRC-JH13</strain>
    </source>
</reference>
<dbReference type="PANTHER" id="PTHR11895">
    <property type="entry name" value="TRANSAMIDASE"/>
    <property type="match status" value="1"/>
</dbReference>
<feature type="coiled-coil region" evidence="1">
    <location>
        <begin position="265"/>
        <end position="292"/>
    </location>
</feature>
<dbReference type="EMBL" id="RQXW01000016">
    <property type="protein sequence ID" value="RTE64827.1"/>
    <property type="molecule type" value="Genomic_DNA"/>
</dbReference>
<name>A0A430KMW3_9GAMM</name>
<keyword evidence="1" id="KW-0175">Coiled coil</keyword>
<dbReference type="GO" id="GO:0003824">
    <property type="term" value="F:catalytic activity"/>
    <property type="evidence" value="ECO:0007669"/>
    <property type="project" value="InterPro"/>
</dbReference>
<dbReference type="Proteomes" id="UP000283087">
    <property type="component" value="Unassembled WGS sequence"/>
</dbReference>
<dbReference type="RefSeq" id="WP_126159474.1">
    <property type="nucleotide sequence ID" value="NZ_RQXW01000016.1"/>
</dbReference>